<feature type="domain" description="C2H2-type" evidence="1">
    <location>
        <begin position="512"/>
        <end position="533"/>
    </location>
</feature>
<reference evidence="3" key="1">
    <citation type="submission" date="2025-08" db="UniProtKB">
        <authorList>
            <consortium name="RefSeq"/>
        </authorList>
    </citation>
    <scope>IDENTIFICATION</scope>
    <source>
        <tissue evidence="3">Whole sample</tissue>
    </source>
</reference>
<accession>A0A8B8B6P1</accession>
<organism evidence="2 3">
    <name type="scientific">Crassostrea virginica</name>
    <name type="common">Eastern oyster</name>
    <dbReference type="NCBI Taxonomy" id="6565"/>
    <lineage>
        <taxon>Eukaryota</taxon>
        <taxon>Metazoa</taxon>
        <taxon>Spiralia</taxon>
        <taxon>Lophotrochozoa</taxon>
        <taxon>Mollusca</taxon>
        <taxon>Bivalvia</taxon>
        <taxon>Autobranchia</taxon>
        <taxon>Pteriomorphia</taxon>
        <taxon>Ostreida</taxon>
        <taxon>Ostreoidea</taxon>
        <taxon>Ostreidae</taxon>
        <taxon>Crassostrea</taxon>
    </lineage>
</organism>
<dbReference type="KEGG" id="cvn:111107930"/>
<dbReference type="Proteomes" id="UP000694844">
    <property type="component" value="Chromosome 8"/>
</dbReference>
<sequence length="765" mass="88594">MLRKSNVEQTVVETLCQYNPMLIIEGAAQIVKKEIAVVCKRGSGCPLQKKGYEDVFNFSWTKLHDYLQENCPAFLSVITATVCDVSPPVLSKSYQHILLTAAVGLHGRSQEMSLVQYLVGFMLKHGGCTERDIERLSKIGLCVHPVTLHRKLKEWQHILDTCVIEARDSWSNGAHTTYQIIGDNWDKDLLPSYRTSDRRTMSLHLFNIYAILDRVTFAPENFERFHDQIDVATFIPSEEEQNQLSKELCFIISTSIIENHPQMNRVLKQAYPKHLEHQFSTFAGQKTTQYPLGLRDCNEIKTQDVIQLLKDLSKRYVPCKDDSIVEPVFFGGDRLTDERIQSAQEAMKNADTPLERLEGFVSKIEDFNRLMNFLEAIHKLTYNTQSGPDRCTVYYFRNVLNMRNVKGKVCNSFRAYKMLYYVILDAVCLLMFLTIMNVETIEEQLPLPENFAELTDSETVAWIDSVSLKILRKWFFEGKDDVFKDLREVISNPNHPDNYWISNLQADGRLKCHYCENTYKFSNTLQYHEKKIHNVTIEKSKPKEKKEDKDEVYDYILMLFRLTVLLKNLDSGIDMGDGERVVRSAKYELPIYNQTNKVKYMIGSIHLTALTSGILPQHQRDRLVANRFVNVQGGKNNNISLDEYLEMLNRDSKVVATGHQTKESILQNSKDYPHLVDIKNHFEDINGIRKRKGFHHLPSYRSDVLKVLTDLTEQGVLKQTSDRKLQCKVLNPNRDVFSSAYKGLGTLIHRHRPYTPFRRLRDPHV</sequence>
<protein>
    <submittedName>
        <fullName evidence="3">Uncharacterized protein LOC111107930 isoform X1</fullName>
    </submittedName>
</protein>
<dbReference type="GeneID" id="111107930"/>
<dbReference type="InterPro" id="IPR013087">
    <property type="entry name" value="Znf_C2H2_type"/>
</dbReference>
<name>A0A8B8B6P1_CRAVI</name>
<gene>
    <name evidence="3" type="primary">LOC111107930</name>
</gene>
<dbReference type="PROSITE" id="PS00028">
    <property type="entry name" value="ZINC_FINGER_C2H2_1"/>
    <property type="match status" value="1"/>
</dbReference>
<keyword evidence="2" id="KW-1185">Reference proteome</keyword>
<dbReference type="InterPro" id="IPR046496">
    <property type="entry name" value="DUF6589"/>
</dbReference>
<evidence type="ECO:0000259" key="1">
    <source>
        <dbReference type="PROSITE" id="PS00028"/>
    </source>
</evidence>
<evidence type="ECO:0000313" key="3">
    <source>
        <dbReference type="RefSeq" id="XP_022299077.1"/>
    </source>
</evidence>
<dbReference type="RefSeq" id="XP_022299077.1">
    <property type="nucleotide sequence ID" value="XM_022443369.1"/>
</dbReference>
<evidence type="ECO:0000313" key="2">
    <source>
        <dbReference type="Proteomes" id="UP000694844"/>
    </source>
</evidence>
<proteinExistence type="predicted"/>
<dbReference type="OrthoDB" id="6135889at2759"/>
<dbReference type="AlphaFoldDB" id="A0A8B8B6P1"/>
<dbReference type="Pfam" id="PF20231">
    <property type="entry name" value="DUF6589"/>
    <property type="match status" value="1"/>
</dbReference>